<gene>
    <name evidence="1" type="ORF">NCTC13337_01198</name>
</gene>
<dbReference type="OrthoDB" id="5617695at2"/>
<sequence>MATIKLYGSLAAQYGEQFDLAIDSAAEGIRALCCQLKGFQQALTNGAFFMRIDEQDIEPDKVETQLHASINSDSVIHLVPEFAGGGRWGQIILGVVLVVVGVLGSEFGLTPLVSAGIAMIAGGVMQLLMKPPSFQQSQSDNASRSTSFTNLDNISPQGAHVPVAYGYLEVGSVVVSQSIESYDLAAEADKPVGTINYRREYFTPVPHNGKQPADTDDIRAQNYKLVEVK</sequence>
<reference evidence="1 2" key="1">
    <citation type="submission" date="2018-06" db="EMBL/GenBank/DDBJ databases">
        <authorList>
            <consortium name="Pathogen Informatics"/>
            <person name="Doyle S."/>
        </authorList>
    </citation>
    <scope>NUCLEOTIDE SEQUENCE [LARGE SCALE GENOMIC DNA]</scope>
    <source>
        <strain evidence="1 2">NCTC13337</strain>
    </source>
</reference>
<dbReference type="InterPro" id="IPR010654">
    <property type="entry name" value="Phage_lambda_tail_I"/>
</dbReference>
<dbReference type="RefSeq" id="WP_072576167.1">
    <property type="nucleotide sequence ID" value="NZ_LWHB01000054.1"/>
</dbReference>
<dbReference type="EMBL" id="UHIC01000001">
    <property type="protein sequence ID" value="SUO95287.1"/>
    <property type="molecule type" value="Genomic_DNA"/>
</dbReference>
<dbReference type="Pfam" id="PF06805">
    <property type="entry name" value="Lambda_tail_I"/>
    <property type="match status" value="1"/>
</dbReference>
<accession>A0A380MV67</accession>
<evidence type="ECO:0000313" key="2">
    <source>
        <dbReference type="Proteomes" id="UP000254601"/>
    </source>
</evidence>
<dbReference type="AlphaFoldDB" id="A0A380MV67"/>
<protein>
    <submittedName>
        <fullName evidence="1">Phage-related protein, tail component</fullName>
    </submittedName>
</protein>
<name>A0A380MV67_9GAMM</name>
<evidence type="ECO:0000313" key="1">
    <source>
        <dbReference type="EMBL" id="SUO95287.1"/>
    </source>
</evidence>
<proteinExistence type="predicted"/>
<dbReference type="Proteomes" id="UP000254601">
    <property type="component" value="Unassembled WGS sequence"/>
</dbReference>
<keyword evidence="2" id="KW-1185">Reference proteome</keyword>
<organism evidence="1 2">
    <name type="scientific">Suttonella ornithocola</name>
    <dbReference type="NCBI Taxonomy" id="279832"/>
    <lineage>
        <taxon>Bacteria</taxon>
        <taxon>Pseudomonadati</taxon>
        <taxon>Pseudomonadota</taxon>
        <taxon>Gammaproteobacteria</taxon>
        <taxon>Cardiobacteriales</taxon>
        <taxon>Cardiobacteriaceae</taxon>
        <taxon>Suttonella</taxon>
    </lineage>
</organism>